<gene>
    <name evidence="1" type="ORF">OTU49_005897</name>
</gene>
<comment type="caution">
    <text evidence="1">The sequence shown here is derived from an EMBL/GenBank/DDBJ whole genome shotgun (WGS) entry which is preliminary data.</text>
</comment>
<dbReference type="GO" id="GO:0006281">
    <property type="term" value="P:DNA repair"/>
    <property type="evidence" value="ECO:0007669"/>
    <property type="project" value="TreeGrafter"/>
</dbReference>
<accession>A0AAW0WQT1</accession>
<dbReference type="InterPro" id="IPR032245">
    <property type="entry name" value="RMI2"/>
</dbReference>
<evidence type="ECO:0008006" key="3">
    <source>
        <dbReference type="Google" id="ProtNLM"/>
    </source>
</evidence>
<dbReference type="PANTHER" id="PTHR33962">
    <property type="entry name" value="RECQ-MEDIATED GENOME INSTABILITY PROTEIN 2 RMI2"/>
    <property type="match status" value="1"/>
</dbReference>
<dbReference type="PANTHER" id="PTHR33962:SF1">
    <property type="entry name" value="RECQ-MEDIATED GENOME INSTABILITY PROTEIN 2"/>
    <property type="match status" value="1"/>
</dbReference>
<evidence type="ECO:0000313" key="1">
    <source>
        <dbReference type="EMBL" id="KAK8734610.1"/>
    </source>
</evidence>
<keyword evidence="2" id="KW-1185">Reference proteome</keyword>
<dbReference type="GO" id="GO:0043007">
    <property type="term" value="P:maintenance of rDNA"/>
    <property type="evidence" value="ECO:0007669"/>
    <property type="project" value="TreeGrafter"/>
</dbReference>
<dbReference type="InterPro" id="IPR012340">
    <property type="entry name" value="NA-bd_OB-fold"/>
</dbReference>
<name>A0AAW0WQT1_CHEQU</name>
<sequence>MSGGKFAQPARKLHAQDILQLQNIGDQWCFREDTFSFSVHLIWAQGKVVSYSQDKNEVTLDDGGFKITVTNCQNIPGGNSWILEGQYVMVVGEIEQVGNTRVVQAIKMADLSTNTVHQSTWKHEVAEIKMLLKQNPSMCR</sequence>
<dbReference type="EMBL" id="JARKIK010000050">
    <property type="protein sequence ID" value="KAK8734609.1"/>
    <property type="molecule type" value="Genomic_DNA"/>
</dbReference>
<protein>
    <recommendedName>
        <fullName evidence="3">RecQ-mediated genome instability protein 2</fullName>
    </recommendedName>
</protein>
<dbReference type="EMBL" id="JARKIK010000050">
    <property type="protein sequence ID" value="KAK8734610.1"/>
    <property type="molecule type" value="Genomic_DNA"/>
</dbReference>
<organism evidence="1 2">
    <name type="scientific">Cherax quadricarinatus</name>
    <name type="common">Australian red claw crayfish</name>
    <dbReference type="NCBI Taxonomy" id="27406"/>
    <lineage>
        <taxon>Eukaryota</taxon>
        <taxon>Metazoa</taxon>
        <taxon>Ecdysozoa</taxon>
        <taxon>Arthropoda</taxon>
        <taxon>Crustacea</taxon>
        <taxon>Multicrustacea</taxon>
        <taxon>Malacostraca</taxon>
        <taxon>Eumalacostraca</taxon>
        <taxon>Eucarida</taxon>
        <taxon>Decapoda</taxon>
        <taxon>Pleocyemata</taxon>
        <taxon>Astacidea</taxon>
        <taxon>Parastacoidea</taxon>
        <taxon>Parastacidae</taxon>
        <taxon>Cherax</taxon>
    </lineage>
</organism>
<dbReference type="GO" id="GO:0005829">
    <property type="term" value="C:cytosol"/>
    <property type="evidence" value="ECO:0007669"/>
    <property type="project" value="TreeGrafter"/>
</dbReference>
<evidence type="ECO:0000313" key="2">
    <source>
        <dbReference type="Proteomes" id="UP001445076"/>
    </source>
</evidence>
<reference evidence="1" key="2">
    <citation type="submission" date="2024-01" db="EMBL/GenBank/DDBJ databases">
        <authorList>
            <person name="He J."/>
            <person name="Wang M."/>
            <person name="Zheng J."/>
            <person name="Liu Z."/>
        </authorList>
    </citation>
    <scope>NUCLEOTIDE SEQUENCE</scope>
    <source>
        <strain evidence="1">ZL_2023a</strain>
        <tissue evidence="1">Muscle</tissue>
    </source>
</reference>
<dbReference type="Pfam" id="PF16100">
    <property type="entry name" value="RMI2"/>
    <property type="match status" value="1"/>
</dbReference>
<proteinExistence type="predicted"/>
<dbReference type="AlphaFoldDB" id="A0AAW0WQT1"/>
<dbReference type="Proteomes" id="UP001445076">
    <property type="component" value="Unassembled WGS sequence"/>
</dbReference>
<dbReference type="Gene3D" id="2.40.50.140">
    <property type="entry name" value="Nucleic acid-binding proteins"/>
    <property type="match status" value="1"/>
</dbReference>
<reference evidence="1 2" key="1">
    <citation type="journal article" date="2024" name="BMC Genomics">
        <title>Genome assembly of redclaw crayfish (Cherax quadricarinatus) provides insights into its immune adaptation and hypoxia tolerance.</title>
        <authorList>
            <person name="Liu Z."/>
            <person name="Zheng J."/>
            <person name="Li H."/>
            <person name="Fang K."/>
            <person name="Wang S."/>
            <person name="He J."/>
            <person name="Zhou D."/>
            <person name="Weng S."/>
            <person name="Chi M."/>
            <person name="Gu Z."/>
            <person name="He J."/>
            <person name="Li F."/>
            <person name="Wang M."/>
        </authorList>
    </citation>
    <scope>NUCLEOTIDE SEQUENCE [LARGE SCALE GENOMIC DNA]</scope>
    <source>
        <strain evidence="1">ZL_2023a</strain>
    </source>
</reference>
<dbReference type="GO" id="GO:0033045">
    <property type="term" value="P:regulation of sister chromatid segregation"/>
    <property type="evidence" value="ECO:0007669"/>
    <property type="project" value="TreeGrafter"/>
</dbReference>
<dbReference type="GO" id="GO:2000042">
    <property type="term" value="P:negative regulation of double-strand break repair via homologous recombination"/>
    <property type="evidence" value="ECO:0007669"/>
    <property type="project" value="TreeGrafter"/>
</dbReference>
<dbReference type="GO" id="GO:0016607">
    <property type="term" value="C:nuclear speck"/>
    <property type="evidence" value="ECO:0007669"/>
    <property type="project" value="TreeGrafter"/>
</dbReference>